<dbReference type="Proteomes" id="UP001243298">
    <property type="component" value="Unassembled WGS sequence"/>
</dbReference>
<keyword evidence="5" id="KW-0862">Zinc</keyword>
<name>A0ABT6IRC8_9GAMM</name>
<feature type="binding site" evidence="5">
    <location>
        <position position="315"/>
    </location>
    <ligand>
        <name>Zn(2+)</name>
        <dbReference type="ChEBI" id="CHEBI:29105"/>
    </ligand>
</feature>
<comment type="subunit">
    <text evidence="5">Homodimer. Within each dimer, one monomer is responsible for RNA recognition and catalysis, while the other monomer binds to the replacement base PreQ1.</text>
</comment>
<protein>
    <recommendedName>
        <fullName evidence="5">Queuine tRNA-ribosyltransferase</fullName>
        <ecNumber evidence="5">2.4.2.29</ecNumber>
    </recommendedName>
    <alternativeName>
        <fullName evidence="5">Guanine insertion enzyme</fullName>
    </alternativeName>
    <alternativeName>
        <fullName evidence="5">tRNA-guanine transglycosylase</fullName>
    </alternativeName>
</protein>
<feature type="binding site" evidence="5">
    <location>
        <position position="312"/>
    </location>
    <ligand>
        <name>Zn(2+)</name>
        <dbReference type="ChEBI" id="CHEBI:29105"/>
    </ligand>
</feature>
<dbReference type="InterPro" id="IPR036511">
    <property type="entry name" value="TGT-like_sf"/>
</dbReference>
<keyword evidence="1 5" id="KW-0328">Glycosyltransferase</keyword>
<feature type="binding site" evidence="5">
    <location>
        <position position="341"/>
    </location>
    <ligand>
        <name>Zn(2+)</name>
        <dbReference type="ChEBI" id="CHEBI:29105"/>
    </ligand>
</feature>
<dbReference type="NCBIfam" id="TIGR00449">
    <property type="entry name" value="tgt_general"/>
    <property type="match status" value="1"/>
</dbReference>
<keyword evidence="3 5" id="KW-0819">tRNA processing</keyword>
<comment type="pathway">
    <text evidence="5">tRNA modification; tRNA-queuosine biosynthesis.</text>
</comment>
<feature type="active site" description="Nucleophile" evidence="5">
    <location>
        <position position="267"/>
    </location>
</feature>
<dbReference type="RefSeq" id="WP_284719205.1">
    <property type="nucleotide sequence ID" value="NZ_PGFT01000001.1"/>
</dbReference>
<comment type="function">
    <text evidence="5">Catalyzes the base-exchange of a guanine (G) residue with the queuine precursor 7-aminomethyl-7-deazaguanine (PreQ1) at position 34 (anticodon wobble position) in tRNAs with GU(N) anticodons (tRNA-Asp, -Asn, -His and -Tyr). Catalysis occurs through a double-displacement mechanism. The nucleophile active site attacks the C1' of nucleotide 34 to detach the guanine base from the RNA, forming a covalent enzyme-RNA intermediate. The proton acceptor active site deprotonates the incoming PreQ1, allowing a nucleophilic attack on the C1' of the ribose to form the product. After dissociation, two additional enzymatic reactions on the tRNA convert PreQ1 to queuine (Q), resulting in the hypermodified nucleoside queuosine (7-(((4,5-cis-dihydroxy-2-cyclopenten-1-yl)amino)methyl)-7-deazaguanosine).</text>
</comment>
<accession>A0ABT6IRC8</accession>
<keyword evidence="2 5" id="KW-0808">Transferase</keyword>
<feature type="binding site" evidence="5">
    <location>
        <position position="217"/>
    </location>
    <ligand>
        <name>substrate</name>
    </ligand>
</feature>
<dbReference type="Gene3D" id="3.20.20.105">
    <property type="entry name" value="Queuine tRNA-ribosyltransferase-like"/>
    <property type="match status" value="1"/>
</dbReference>
<keyword evidence="4 5" id="KW-0671">Queuosine biosynthesis</keyword>
<evidence type="ECO:0000313" key="7">
    <source>
        <dbReference type="EMBL" id="MDH4904384.1"/>
    </source>
</evidence>
<evidence type="ECO:0000256" key="2">
    <source>
        <dbReference type="ARBA" id="ARBA00022679"/>
    </source>
</evidence>
<feature type="domain" description="tRNA-guanine(15) transglycosylase-like" evidence="6">
    <location>
        <begin position="14"/>
        <end position="374"/>
    </location>
</feature>
<feature type="binding site" evidence="5">
    <location>
        <position position="310"/>
    </location>
    <ligand>
        <name>Zn(2+)</name>
        <dbReference type="ChEBI" id="CHEBI:29105"/>
    </ligand>
</feature>
<dbReference type="Pfam" id="PF01702">
    <property type="entry name" value="TGT"/>
    <property type="match status" value="1"/>
</dbReference>
<dbReference type="NCBIfam" id="TIGR00430">
    <property type="entry name" value="Q_tRNA_tgt"/>
    <property type="match status" value="1"/>
</dbReference>
<comment type="catalytic activity">
    <reaction evidence="5">
        <text>7-aminomethyl-7-carbaguanine + guanosine(34) in tRNA = 7-aminomethyl-7-carbaguanosine(34) in tRNA + guanine</text>
        <dbReference type="Rhea" id="RHEA:24104"/>
        <dbReference type="Rhea" id="RHEA-COMP:10341"/>
        <dbReference type="Rhea" id="RHEA-COMP:10342"/>
        <dbReference type="ChEBI" id="CHEBI:16235"/>
        <dbReference type="ChEBI" id="CHEBI:58703"/>
        <dbReference type="ChEBI" id="CHEBI:74269"/>
        <dbReference type="ChEBI" id="CHEBI:82833"/>
        <dbReference type="EC" id="2.4.2.29"/>
    </reaction>
</comment>
<evidence type="ECO:0000256" key="3">
    <source>
        <dbReference type="ARBA" id="ARBA00022694"/>
    </source>
</evidence>
<keyword evidence="8" id="KW-1185">Reference proteome</keyword>
<dbReference type="PANTHER" id="PTHR46499:SF1">
    <property type="entry name" value="QUEUINE TRNA-RIBOSYLTRANSFERASE"/>
    <property type="match status" value="1"/>
</dbReference>
<dbReference type="InterPro" id="IPR050076">
    <property type="entry name" value="ArchSynthase1/Queuine_TRR"/>
</dbReference>
<feature type="binding site" evidence="5">
    <location>
        <begin position="92"/>
        <end position="96"/>
    </location>
    <ligand>
        <name>substrate</name>
    </ligand>
</feature>
<evidence type="ECO:0000259" key="6">
    <source>
        <dbReference type="Pfam" id="PF01702"/>
    </source>
</evidence>
<dbReference type="SUPFAM" id="SSF51713">
    <property type="entry name" value="tRNA-guanine transglycosylase"/>
    <property type="match status" value="1"/>
</dbReference>
<comment type="similarity">
    <text evidence="5">Belongs to the queuine tRNA-ribosyltransferase family.</text>
</comment>
<organism evidence="7 8">
    <name type="scientific">Psychrobacter pocilloporae</name>
    <dbReference type="NCBI Taxonomy" id="1775882"/>
    <lineage>
        <taxon>Bacteria</taxon>
        <taxon>Pseudomonadati</taxon>
        <taxon>Pseudomonadota</taxon>
        <taxon>Gammaproteobacteria</taxon>
        <taxon>Moraxellales</taxon>
        <taxon>Moraxellaceae</taxon>
        <taxon>Psychrobacter</taxon>
    </lineage>
</organism>
<dbReference type="HAMAP" id="MF_00168">
    <property type="entry name" value="Q_tRNA_Tgt"/>
    <property type="match status" value="1"/>
</dbReference>
<comment type="cofactor">
    <cofactor evidence="5">
        <name>Zn(2+)</name>
        <dbReference type="ChEBI" id="CHEBI:29105"/>
    </cofactor>
    <text evidence="5">Binds 1 zinc ion per subunit.</text>
</comment>
<dbReference type="PANTHER" id="PTHR46499">
    <property type="entry name" value="QUEUINE TRNA-RIBOSYLTRANSFERASE"/>
    <property type="match status" value="1"/>
</dbReference>
<comment type="caution">
    <text evidence="7">The sequence shown here is derived from an EMBL/GenBank/DDBJ whole genome shotgun (WGS) entry which is preliminary data.</text>
</comment>
<dbReference type="InterPro" id="IPR004803">
    <property type="entry name" value="TGT"/>
</dbReference>
<evidence type="ECO:0000256" key="5">
    <source>
        <dbReference type="HAMAP-Rule" id="MF_00168"/>
    </source>
</evidence>
<evidence type="ECO:0000256" key="1">
    <source>
        <dbReference type="ARBA" id="ARBA00022676"/>
    </source>
</evidence>
<dbReference type="InterPro" id="IPR002616">
    <property type="entry name" value="tRNA_ribo_trans-like"/>
</dbReference>
<dbReference type="EC" id="2.4.2.29" evidence="5"/>
<feature type="region of interest" description="RNA binding; important for wobble base 34 recognition" evidence="5">
    <location>
        <begin position="272"/>
        <end position="276"/>
    </location>
</feature>
<evidence type="ECO:0000313" key="8">
    <source>
        <dbReference type="Proteomes" id="UP001243298"/>
    </source>
</evidence>
<proteinExistence type="inferred from homology"/>
<feature type="active site" description="Proton acceptor" evidence="5">
    <location>
        <position position="92"/>
    </location>
</feature>
<dbReference type="EMBL" id="PGFT01000001">
    <property type="protein sequence ID" value="MDH4904384.1"/>
    <property type="molecule type" value="Genomic_DNA"/>
</dbReference>
<reference evidence="7 8" key="1">
    <citation type="submission" date="2017-11" db="EMBL/GenBank/DDBJ databases">
        <title>Whole genome sequencing of Psychrobacter pocilloporae S6-60T(=JCM 31058T=LMG 29157T).</title>
        <authorList>
            <person name="Das S.K."/>
        </authorList>
    </citation>
    <scope>NUCLEOTIDE SEQUENCE [LARGE SCALE GENOMIC DNA]</scope>
    <source>
        <strain evidence="7 8">S6-60</strain>
    </source>
</reference>
<evidence type="ECO:0000256" key="4">
    <source>
        <dbReference type="ARBA" id="ARBA00022785"/>
    </source>
</evidence>
<feature type="binding site" evidence="5">
    <location>
        <position position="190"/>
    </location>
    <ligand>
        <name>substrate</name>
    </ligand>
</feature>
<gene>
    <name evidence="5" type="primary">tgt</name>
    <name evidence="7" type="ORF">CUR83_04775</name>
</gene>
<keyword evidence="5" id="KW-0479">Metal-binding</keyword>
<sequence length="383" mass="43210">MQFVLHKTASGTTRARRGTVHLNHGDVQTPAFMPVGTYGTVKGMLPRDIEAIGADIILGNTFHLWLRPGTEVIDKFGGLHKFMHWDKPILTDSGGFQVFSLGAMRKITEEGVNFKSPIDGAKVFLSPEKSMQIQYSLNSDIVMQFDECTPYPATHDEAKKSLELSLRWGQRCVDEHNRLGSTNALFGIVQGSMYPDLRQQSLEGLLDIGFDGYAIGGLSVGEPKEEMIDVLDYLPDDMPADKPRYLMGVGKPEDLVEGVRRGVDMFDCVMPTRNARNGHYFVTGDADNAGVVRIRNSQYRNDEGPLDPECDCYTCQNFSRAYLYHLNKCKEMLGAQLATIHNLRYYQRLMQGIRDAIEQDQFDEFVSEFYNKRGQTIPELNLR</sequence>
<feature type="binding site" evidence="5">
    <location>
        <position position="146"/>
    </location>
    <ligand>
        <name>substrate</name>
    </ligand>
</feature>
<feature type="region of interest" description="RNA binding" evidence="5">
    <location>
        <begin position="248"/>
        <end position="254"/>
    </location>
</feature>